<proteinExistence type="predicted"/>
<keyword evidence="9" id="KW-1185">Reference proteome</keyword>
<dbReference type="CDD" id="cd01989">
    <property type="entry name" value="USP_STK_Ubox_N"/>
    <property type="match status" value="1"/>
</dbReference>
<evidence type="ECO:0000256" key="5">
    <source>
        <dbReference type="ARBA" id="ARBA00022786"/>
    </source>
</evidence>
<dbReference type="GO" id="GO:0004672">
    <property type="term" value="F:protein kinase activity"/>
    <property type="evidence" value="ECO:0007669"/>
    <property type="project" value="InterPro"/>
</dbReference>
<evidence type="ECO:0000259" key="6">
    <source>
        <dbReference type="PROSITE" id="PS50011"/>
    </source>
</evidence>
<dbReference type="Gene3D" id="3.30.200.20">
    <property type="entry name" value="Phosphorylase Kinase, domain 1"/>
    <property type="match status" value="1"/>
</dbReference>
<dbReference type="InterPro" id="IPR003613">
    <property type="entry name" value="Ubox_domain"/>
</dbReference>
<comment type="catalytic activity">
    <reaction evidence="1">
        <text>S-ubiquitinyl-[E2 ubiquitin-conjugating enzyme]-L-cysteine + [acceptor protein]-L-lysine = [E2 ubiquitin-conjugating enzyme]-L-cysteine + N(6)-ubiquitinyl-[acceptor protein]-L-lysine.</text>
        <dbReference type="EC" id="2.3.2.27"/>
    </reaction>
</comment>
<gene>
    <name evidence="8" type="ORF">SORBI_3006G086700</name>
</gene>
<evidence type="ECO:0000313" key="8">
    <source>
        <dbReference type="EMBL" id="KXG26353.1"/>
    </source>
</evidence>
<organism evidence="8 9">
    <name type="scientific">Sorghum bicolor</name>
    <name type="common">Sorghum</name>
    <name type="synonym">Sorghum vulgare</name>
    <dbReference type="NCBI Taxonomy" id="4558"/>
    <lineage>
        <taxon>Eukaryota</taxon>
        <taxon>Viridiplantae</taxon>
        <taxon>Streptophyta</taxon>
        <taxon>Embryophyta</taxon>
        <taxon>Tracheophyta</taxon>
        <taxon>Spermatophyta</taxon>
        <taxon>Magnoliopsida</taxon>
        <taxon>Liliopsida</taxon>
        <taxon>Poales</taxon>
        <taxon>Poaceae</taxon>
        <taxon>PACMAD clade</taxon>
        <taxon>Panicoideae</taxon>
        <taxon>Andropogonodae</taxon>
        <taxon>Andropogoneae</taxon>
        <taxon>Sorghinae</taxon>
        <taxon>Sorghum</taxon>
    </lineage>
</organism>
<dbReference type="SUPFAM" id="SSF57850">
    <property type="entry name" value="RING/U-box"/>
    <property type="match status" value="1"/>
</dbReference>
<dbReference type="Gramene" id="KXG26353">
    <property type="protein sequence ID" value="KXG26353"/>
    <property type="gene ID" value="SORBI_3006G086700"/>
</dbReference>
<dbReference type="InParanoid" id="A0A1B6PL06"/>
<dbReference type="SUPFAM" id="SSF56112">
    <property type="entry name" value="Protein kinase-like (PK-like)"/>
    <property type="match status" value="1"/>
</dbReference>
<dbReference type="SUPFAM" id="SSF52402">
    <property type="entry name" value="Adenine nucleotide alpha hydrolases-like"/>
    <property type="match status" value="1"/>
</dbReference>
<name>A0A1B6PL06_SORBI</name>
<reference evidence="8 9" key="1">
    <citation type="journal article" date="2009" name="Nature">
        <title>The Sorghum bicolor genome and the diversification of grasses.</title>
        <authorList>
            <person name="Paterson A.H."/>
            <person name="Bowers J.E."/>
            <person name="Bruggmann R."/>
            <person name="Dubchak I."/>
            <person name="Grimwood J."/>
            <person name="Gundlach H."/>
            <person name="Haberer G."/>
            <person name="Hellsten U."/>
            <person name="Mitros T."/>
            <person name="Poliakov A."/>
            <person name="Schmutz J."/>
            <person name="Spannagl M."/>
            <person name="Tang H."/>
            <person name="Wang X."/>
            <person name="Wicker T."/>
            <person name="Bharti A.K."/>
            <person name="Chapman J."/>
            <person name="Feltus F.A."/>
            <person name="Gowik U."/>
            <person name="Grigoriev I.V."/>
            <person name="Lyons E."/>
            <person name="Maher C.A."/>
            <person name="Martis M."/>
            <person name="Narechania A."/>
            <person name="Otillar R.P."/>
            <person name="Penning B.W."/>
            <person name="Salamov A.A."/>
            <person name="Wang Y."/>
            <person name="Zhang L."/>
            <person name="Carpita N.C."/>
            <person name="Freeling M."/>
            <person name="Gingle A.R."/>
            <person name="Hash C.T."/>
            <person name="Keller B."/>
            <person name="Klein P."/>
            <person name="Kresovich S."/>
            <person name="McCann M.C."/>
            <person name="Ming R."/>
            <person name="Peterson D.G."/>
            <person name="Mehboob-ur-Rahman"/>
            <person name="Ware D."/>
            <person name="Westhoff P."/>
            <person name="Mayer K.F."/>
            <person name="Messing J."/>
            <person name="Rokhsar D.S."/>
        </authorList>
    </citation>
    <scope>NUCLEOTIDE SEQUENCE [LARGE SCALE GENOMIC DNA]</scope>
    <source>
        <strain evidence="9">cv. BTx623</strain>
    </source>
</reference>
<dbReference type="OMA" id="APSFCEI"/>
<dbReference type="PROSITE" id="PS50011">
    <property type="entry name" value="PROTEIN_KINASE_DOM"/>
    <property type="match status" value="1"/>
</dbReference>
<dbReference type="GO" id="GO:0016567">
    <property type="term" value="P:protein ubiquitination"/>
    <property type="evidence" value="ECO:0007669"/>
    <property type="project" value="UniProtKB-UniPathway"/>
</dbReference>
<dbReference type="Gene3D" id="3.30.40.10">
    <property type="entry name" value="Zinc/RING finger domain, C3HC4 (zinc finger)"/>
    <property type="match status" value="1"/>
</dbReference>
<dbReference type="InterPro" id="IPR013083">
    <property type="entry name" value="Znf_RING/FYVE/PHD"/>
</dbReference>
<dbReference type="GO" id="GO:0005524">
    <property type="term" value="F:ATP binding"/>
    <property type="evidence" value="ECO:0007669"/>
    <property type="project" value="InterPro"/>
</dbReference>
<dbReference type="Gene3D" id="1.10.510.10">
    <property type="entry name" value="Transferase(Phosphotransferase) domain 1"/>
    <property type="match status" value="1"/>
</dbReference>
<dbReference type="eggNOG" id="ENOG502QVJF">
    <property type="taxonomic scope" value="Eukaryota"/>
</dbReference>
<dbReference type="Gene3D" id="3.40.50.620">
    <property type="entry name" value="HUPs"/>
    <property type="match status" value="1"/>
</dbReference>
<keyword evidence="4" id="KW-0808">Transferase</keyword>
<dbReference type="EMBL" id="CM000765">
    <property type="protein sequence ID" value="KXG26353.1"/>
    <property type="molecule type" value="Genomic_DNA"/>
</dbReference>
<dbReference type="STRING" id="4558.A0A1B6PL06"/>
<dbReference type="AlphaFoldDB" id="A0A1B6PL06"/>
<evidence type="ECO:0000313" key="9">
    <source>
        <dbReference type="Proteomes" id="UP000000768"/>
    </source>
</evidence>
<keyword evidence="5" id="KW-0833">Ubl conjugation pathway</keyword>
<dbReference type="InterPro" id="IPR000719">
    <property type="entry name" value="Prot_kinase_dom"/>
</dbReference>
<evidence type="ECO:0000259" key="7">
    <source>
        <dbReference type="PROSITE" id="PS51698"/>
    </source>
</evidence>
<reference evidence="9" key="2">
    <citation type="journal article" date="2018" name="Plant J.">
        <title>The Sorghum bicolor reference genome: improved assembly, gene annotations, a transcriptome atlas, and signatures of genome organization.</title>
        <authorList>
            <person name="McCormick R.F."/>
            <person name="Truong S.K."/>
            <person name="Sreedasyam A."/>
            <person name="Jenkins J."/>
            <person name="Shu S."/>
            <person name="Sims D."/>
            <person name="Kennedy M."/>
            <person name="Amirebrahimi M."/>
            <person name="Weers B.D."/>
            <person name="McKinley B."/>
            <person name="Mattison A."/>
            <person name="Morishige D.T."/>
            <person name="Grimwood J."/>
            <person name="Schmutz J."/>
            <person name="Mullet J.E."/>
        </authorList>
    </citation>
    <scope>NUCLEOTIDE SEQUENCE [LARGE SCALE GENOMIC DNA]</scope>
    <source>
        <strain evidence="9">cv. BTx623</strain>
    </source>
</reference>
<dbReference type="EC" id="2.3.2.27" evidence="3"/>
<feature type="domain" description="Protein kinase" evidence="6">
    <location>
        <begin position="477"/>
        <end position="745"/>
    </location>
</feature>
<comment type="pathway">
    <text evidence="2">Protein modification; protein ubiquitination.</text>
</comment>
<dbReference type="SMART" id="SM00504">
    <property type="entry name" value="Ubox"/>
    <property type="match status" value="1"/>
</dbReference>
<evidence type="ECO:0000256" key="1">
    <source>
        <dbReference type="ARBA" id="ARBA00000900"/>
    </source>
</evidence>
<dbReference type="FunCoup" id="A0A1B6PL06">
    <property type="interactions" value="11"/>
</dbReference>
<dbReference type="InterPro" id="IPR014729">
    <property type="entry name" value="Rossmann-like_a/b/a_fold"/>
</dbReference>
<dbReference type="InterPro" id="IPR001245">
    <property type="entry name" value="Ser-Thr/Tyr_kinase_cat_dom"/>
</dbReference>
<protein>
    <recommendedName>
        <fullName evidence="3">RING-type E3 ubiquitin transferase</fullName>
        <ecNumber evidence="3">2.3.2.27</ecNumber>
    </recommendedName>
</protein>
<dbReference type="UniPathway" id="UPA00143"/>
<evidence type="ECO:0000256" key="4">
    <source>
        <dbReference type="ARBA" id="ARBA00022679"/>
    </source>
</evidence>
<dbReference type="PROSITE" id="PS51698">
    <property type="entry name" value="U_BOX"/>
    <property type="match status" value="1"/>
</dbReference>
<dbReference type="Proteomes" id="UP000000768">
    <property type="component" value="Chromosome 6"/>
</dbReference>
<feature type="domain" description="U-box" evidence="7">
    <location>
        <begin position="748"/>
        <end position="820"/>
    </location>
</feature>
<dbReference type="GO" id="GO:0061630">
    <property type="term" value="F:ubiquitin protein ligase activity"/>
    <property type="evidence" value="ECO:0007669"/>
    <property type="project" value="UniProtKB-EC"/>
</dbReference>
<dbReference type="PANTHER" id="PTHR45647">
    <property type="entry name" value="OS02G0152300 PROTEIN"/>
    <property type="match status" value="1"/>
</dbReference>
<dbReference type="InterPro" id="IPR011009">
    <property type="entry name" value="Kinase-like_dom_sf"/>
</dbReference>
<dbReference type="PANTHER" id="PTHR45647:SF43">
    <property type="entry name" value="OS10G0100500 PROTEIN"/>
    <property type="match status" value="1"/>
</dbReference>
<dbReference type="Pfam" id="PF07714">
    <property type="entry name" value="PK_Tyr_Ser-Thr"/>
    <property type="match status" value="1"/>
</dbReference>
<sequence>METLSPSPPPSPCPLLRCGGRREQHRSEAWVHVAVGRSPEKTLGLLRWALRRFGCGRIVLLHVHQPSPVIPTLLGNIPAAQATEELVLSHRKSEEEEMNKILHTYLAFCHRAQVQTRLLVTENDQIHDGILSLVDHYRISKLIMGSSPDNCFKLKYGKESLMASNAPAFCQIWFVWRGRHIWTREASVATDNAAPVQYQHDVNSTKRIRFSSYTNNTGPILDEGYLAREALTTVCLDQGIVSDYDRSNDYEAFGAHEANHFNSLSMSDWQDDTEAALNSTFWSDSSVHVDTLQLYSKEVLARNVKQVMMEAERSREEAFVELMKRKEMESKAASAFAKIKNSDSAKKHEMKMREELEVVLVATRKQHEDLIKNKERAVSRLDSSVSRLTILDAHAKKINLQIDEFSEELEVIQSSIESLCQKKLKMQKLENRHIDLDKGCTYSHATLSNCVSNAFGDDLYSFREFTMSDMQSATCKFSESFKIWSQDRGCVYRGEIMNRTVMIYKLHGHSIESVRQFQQEVYILSKVRHPHLVTLVGACPEALCLVYEYLPNGSLHDLFSRSNSCPLPWKIRARIVAEISDALVFLHSCKPQMIVHGNLKLENILLDTECYCKIADFGISRLFTDDMKDYPSEGSELEGSFPYADPEYKRSKVLTTKSDVYCFGIVILQLLTGKQEAAGLAGEVRRAMSCGKLSRILDPTAGLWPMEVAGRLAELGLRCSEDSSRDRPDLTPETVRELEQLHLMREERAPSSFLCPIMQDVMHDPQVCADGVTYEGWAIRERMETGQGTAPLNNLKPEHLNLTPNHALRFAIQDWLHHSR</sequence>
<dbReference type="CDD" id="cd16655">
    <property type="entry name" value="RING-Ubox_WDSUB1-like"/>
    <property type="match status" value="1"/>
</dbReference>
<dbReference type="InterPro" id="IPR051348">
    <property type="entry name" value="U-box_ubiquitin_ligases"/>
</dbReference>
<accession>A0A1B6PL06</accession>
<dbReference type="Pfam" id="PF04564">
    <property type="entry name" value="U-box"/>
    <property type="match status" value="1"/>
</dbReference>
<evidence type="ECO:0000256" key="3">
    <source>
        <dbReference type="ARBA" id="ARBA00012483"/>
    </source>
</evidence>
<evidence type="ECO:0000256" key="2">
    <source>
        <dbReference type="ARBA" id="ARBA00004906"/>
    </source>
</evidence>